<dbReference type="OrthoDB" id="9792436at2"/>
<accession>A0A3N0AYM1</accession>
<keyword evidence="4" id="KW-1185">Reference proteome</keyword>
<evidence type="ECO:0000259" key="2">
    <source>
        <dbReference type="Pfam" id="PF01613"/>
    </source>
</evidence>
<dbReference type="InterPro" id="IPR052174">
    <property type="entry name" value="Flavoredoxin"/>
</dbReference>
<dbReference type="GO" id="GO:0010181">
    <property type="term" value="F:FMN binding"/>
    <property type="evidence" value="ECO:0007669"/>
    <property type="project" value="InterPro"/>
</dbReference>
<evidence type="ECO:0000313" key="3">
    <source>
        <dbReference type="EMBL" id="RNL39778.1"/>
    </source>
</evidence>
<dbReference type="EMBL" id="QICD01000031">
    <property type="protein sequence ID" value="RNL39778.1"/>
    <property type="molecule type" value="Genomic_DNA"/>
</dbReference>
<sequence length="169" mass="19216">MAFEEIDVAQLQMNPFTMIGDQWMLVTAGDERGCNTMTASWGGFGVLWGMNAATVYLRPQRYTKEFVDASDRFTLSFLGEEHRKALAYCGKVSGRDQTDKLARAGLSPYYVDGTTGIQEADLVLVCRKLYAADMPPENFIAKENDERWYSQHDYHCMYIAQVERALAKR</sequence>
<dbReference type="AlphaFoldDB" id="A0A3N0AYM1"/>
<reference evidence="4" key="1">
    <citation type="submission" date="2018-05" db="EMBL/GenBank/DDBJ databases">
        <title>Genome Sequencing of selected type strains of the family Eggerthellaceae.</title>
        <authorList>
            <person name="Danylec N."/>
            <person name="Stoll D.A."/>
            <person name="Doetsch A."/>
            <person name="Huch M."/>
        </authorList>
    </citation>
    <scope>NUCLEOTIDE SEQUENCE [LARGE SCALE GENOMIC DNA]</scope>
    <source>
        <strain evidence="4">DSM 16106</strain>
    </source>
</reference>
<evidence type="ECO:0000313" key="4">
    <source>
        <dbReference type="Proteomes" id="UP000278632"/>
    </source>
</evidence>
<dbReference type="SUPFAM" id="SSF50475">
    <property type="entry name" value="FMN-binding split barrel"/>
    <property type="match status" value="1"/>
</dbReference>
<dbReference type="PANTHER" id="PTHR43567">
    <property type="entry name" value="FLAVOREDOXIN-RELATED-RELATED"/>
    <property type="match status" value="1"/>
</dbReference>
<comment type="caution">
    <text evidence="3">The sequence shown here is derived from an EMBL/GenBank/DDBJ whole genome shotgun (WGS) entry which is preliminary data.</text>
</comment>
<comment type="similarity">
    <text evidence="1">Belongs to the flavoredoxin family.</text>
</comment>
<dbReference type="Proteomes" id="UP000278632">
    <property type="component" value="Unassembled WGS sequence"/>
</dbReference>
<name>A0A3N0AYM1_9ACTN</name>
<evidence type="ECO:0000256" key="1">
    <source>
        <dbReference type="ARBA" id="ARBA00038054"/>
    </source>
</evidence>
<gene>
    <name evidence="3" type="ORF">DMP08_10925</name>
</gene>
<dbReference type="GO" id="GO:0016646">
    <property type="term" value="F:oxidoreductase activity, acting on the CH-NH group of donors, NAD or NADP as acceptor"/>
    <property type="evidence" value="ECO:0007669"/>
    <property type="project" value="UniProtKB-ARBA"/>
</dbReference>
<dbReference type="InterPro" id="IPR012349">
    <property type="entry name" value="Split_barrel_FMN-bd"/>
</dbReference>
<proteinExistence type="inferred from homology"/>
<dbReference type="InterPro" id="IPR002563">
    <property type="entry name" value="Flavin_Rdtase-like_dom"/>
</dbReference>
<dbReference type="Gene3D" id="2.30.110.10">
    <property type="entry name" value="Electron Transport, Fmn-binding Protein, Chain A"/>
    <property type="match status" value="1"/>
</dbReference>
<dbReference type="PANTHER" id="PTHR43567:SF5">
    <property type="entry name" value="HYPOTHETICAL CYTOSOLIC PROTEIN"/>
    <property type="match status" value="1"/>
</dbReference>
<dbReference type="RefSeq" id="WP_123192918.1">
    <property type="nucleotide sequence ID" value="NZ_QICD01000031.1"/>
</dbReference>
<feature type="domain" description="Flavin reductase like" evidence="2">
    <location>
        <begin position="24"/>
        <end position="130"/>
    </location>
</feature>
<protein>
    <submittedName>
        <fullName evidence="3">Flavin reductase</fullName>
    </submittedName>
</protein>
<dbReference type="Pfam" id="PF01613">
    <property type="entry name" value="Flavin_Reduct"/>
    <property type="match status" value="1"/>
</dbReference>
<organism evidence="3 4">
    <name type="scientific">Paraeggerthella hongkongensis</name>
    <dbReference type="NCBI Taxonomy" id="230658"/>
    <lineage>
        <taxon>Bacteria</taxon>
        <taxon>Bacillati</taxon>
        <taxon>Actinomycetota</taxon>
        <taxon>Coriobacteriia</taxon>
        <taxon>Eggerthellales</taxon>
        <taxon>Eggerthellaceae</taxon>
        <taxon>Paraeggerthella</taxon>
    </lineage>
</organism>